<keyword evidence="11" id="KW-1185">Reference proteome</keyword>
<dbReference type="InterPro" id="IPR050556">
    <property type="entry name" value="Type_II_TA_system_RNase"/>
</dbReference>
<evidence type="ECO:0000256" key="4">
    <source>
        <dbReference type="ARBA" id="ARBA00022723"/>
    </source>
</evidence>
<dbReference type="Pfam" id="PF01850">
    <property type="entry name" value="PIN"/>
    <property type="match status" value="1"/>
</dbReference>
<feature type="domain" description="PIN" evidence="9">
    <location>
        <begin position="2"/>
        <end position="126"/>
    </location>
</feature>
<feature type="binding site" evidence="8">
    <location>
        <position position="99"/>
    </location>
    <ligand>
        <name>Mg(2+)</name>
        <dbReference type="ChEBI" id="CHEBI:18420"/>
    </ligand>
</feature>
<dbReference type="eggNOG" id="COG1487">
    <property type="taxonomic scope" value="Bacteria"/>
</dbReference>
<evidence type="ECO:0000256" key="3">
    <source>
        <dbReference type="ARBA" id="ARBA00022722"/>
    </source>
</evidence>
<keyword evidence="5 8" id="KW-0378">Hydrolase</keyword>
<dbReference type="KEGG" id="rpb:RPB_4437"/>
<comment type="similarity">
    <text evidence="7 8">Belongs to the PINc/VapC protein family.</text>
</comment>
<dbReference type="SUPFAM" id="SSF88723">
    <property type="entry name" value="PIN domain-like"/>
    <property type="match status" value="1"/>
</dbReference>
<dbReference type="RefSeq" id="WP_011443305.1">
    <property type="nucleotide sequence ID" value="NC_007778.1"/>
</dbReference>
<keyword evidence="2 8" id="KW-1277">Toxin-antitoxin system</keyword>
<dbReference type="AlphaFoldDB" id="Q2IRN9"/>
<sequence length="134" mass="14589">MICLDTNVVIGIINGRAPQLEARFRETIGVVPVALPVIALFELRYGYAKSHRRVQMEALLGEFLAPGVTILPFGEEDAAEAGDIRANLEVQGVPIGFYDVLIAAQARARGAILVTANRREFERVPGLMVTDWAA</sequence>
<dbReference type="STRING" id="316058.RPB_4437"/>
<dbReference type="HAMAP" id="MF_00265">
    <property type="entry name" value="VapC_Nob1"/>
    <property type="match status" value="1"/>
</dbReference>
<comment type="cofactor">
    <cofactor evidence="1 8">
        <name>Mg(2+)</name>
        <dbReference type="ChEBI" id="CHEBI:18420"/>
    </cofactor>
</comment>
<name>Q2IRN9_RHOP2</name>
<dbReference type="Gene3D" id="3.40.50.1010">
    <property type="entry name" value="5'-nuclease"/>
    <property type="match status" value="1"/>
</dbReference>
<dbReference type="EC" id="3.1.-.-" evidence="8"/>
<dbReference type="CDD" id="cd18745">
    <property type="entry name" value="PIN_VapC4-5_FitB-like"/>
    <property type="match status" value="1"/>
</dbReference>
<dbReference type="GO" id="GO:0004540">
    <property type="term" value="F:RNA nuclease activity"/>
    <property type="evidence" value="ECO:0007669"/>
    <property type="project" value="InterPro"/>
</dbReference>
<evidence type="ECO:0000256" key="7">
    <source>
        <dbReference type="ARBA" id="ARBA00038093"/>
    </source>
</evidence>
<dbReference type="GO" id="GO:0000287">
    <property type="term" value="F:magnesium ion binding"/>
    <property type="evidence" value="ECO:0007669"/>
    <property type="project" value="UniProtKB-UniRule"/>
</dbReference>
<gene>
    <name evidence="8" type="primary">vapC</name>
    <name evidence="10" type="ordered locus">RPB_4437</name>
</gene>
<dbReference type="GO" id="GO:0016787">
    <property type="term" value="F:hydrolase activity"/>
    <property type="evidence" value="ECO:0007669"/>
    <property type="project" value="UniProtKB-KW"/>
</dbReference>
<keyword evidence="6 8" id="KW-0460">Magnesium</keyword>
<keyword evidence="4 8" id="KW-0479">Metal-binding</keyword>
<dbReference type="HOGENOM" id="CLU_118482_5_3_5"/>
<evidence type="ECO:0000256" key="2">
    <source>
        <dbReference type="ARBA" id="ARBA00022649"/>
    </source>
</evidence>
<feature type="binding site" evidence="8">
    <location>
        <position position="5"/>
    </location>
    <ligand>
        <name>Mg(2+)</name>
        <dbReference type="ChEBI" id="CHEBI:18420"/>
    </ligand>
</feature>
<evidence type="ECO:0000256" key="6">
    <source>
        <dbReference type="ARBA" id="ARBA00022842"/>
    </source>
</evidence>
<keyword evidence="3 8" id="KW-0540">Nuclease</keyword>
<dbReference type="PANTHER" id="PTHR33653">
    <property type="entry name" value="RIBONUCLEASE VAPC2"/>
    <property type="match status" value="1"/>
</dbReference>
<evidence type="ECO:0000313" key="11">
    <source>
        <dbReference type="Proteomes" id="UP000008809"/>
    </source>
</evidence>
<accession>Q2IRN9</accession>
<dbReference type="EMBL" id="CP000250">
    <property type="protein sequence ID" value="ABD09121.1"/>
    <property type="molecule type" value="Genomic_DNA"/>
</dbReference>
<evidence type="ECO:0000313" key="10">
    <source>
        <dbReference type="EMBL" id="ABD09121.1"/>
    </source>
</evidence>
<keyword evidence="8" id="KW-0800">Toxin</keyword>
<dbReference type="InterPro" id="IPR029060">
    <property type="entry name" value="PIN-like_dom_sf"/>
</dbReference>
<dbReference type="OrthoDB" id="5458135at2"/>
<dbReference type="Proteomes" id="UP000008809">
    <property type="component" value="Chromosome"/>
</dbReference>
<reference evidence="10 11" key="1">
    <citation type="submission" date="2006-01" db="EMBL/GenBank/DDBJ databases">
        <title>Complete sequence of Rhodopseudomonas palustris HaA2.</title>
        <authorList>
            <consortium name="US DOE Joint Genome Institute"/>
            <person name="Copeland A."/>
            <person name="Lucas S."/>
            <person name="Lapidus A."/>
            <person name="Barry K."/>
            <person name="Detter J.C."/>
            <person name="Glavina T."/>
            <person name="Hammon N."/>
            <person name="Israni S."/>
            <person name="Pitluck S."/>
            <person name="Chain P."/>
            <person name="Malfatti S."/>
            <person name="Shin M."/>
            <person name="Vergez L."/>
            <person name="Schmutz J."/>
            <person name="Larimer F."/>
            <person name="Land M."/>
            <person name="Hauser L."/>
            <person name="Pelletier D.A."/>
            <person name="Kyrpides N."/>
            <person name="Anderson I."/>
            <person name="Oda Y."/>
            <person name="Harwood C.S."/>
            <person name="Richardson P."/>
        </authorList>
    </citation>
    <scope>NUCLEOTIDE SEQUENCE [LARGE SCALE GENOMIC DNA]</scope>
    <source>
        <strain evidence="10 11">HaA2</strain>
    </source>
</reference>
<evidence type="ECO:0000256" key="5">
    <source>
        <dbReference type="ARBA" id="ARBA00022801"/>
    </source>
</evidence>
<evidence type="ECO:0000256" key="1">
    <source>
        <dbReference type="ARBA" id="ARBA00001946"/>
    </source>
</evidence>
<organism evidence="10 11">
    <name type="scientific">Rhodopseudomonas palustris (strain HaA2)</name>
    <dbReference type="NCBI Taxonomy" id="316058"/>
    <lineage>
        <taxon>Bacteria</taxon>
        <taxon>Pseudomonadati</taxon>
        <taxon>Pseudomonadota</taxon>
        <taxon>Alphaproteobacteria</taxon>
        <taxon>Hyphomicrobiales</taxon>
        <taxon>Nitrobacteraceae</taxon>
        <taxon>Rhodopseudomonas</taxon>
    </lineage>
</organism>
<dbReference type="InterPro" id="IPR022907">
    <property type="entry name" value="VapC_family"/>
</dbReference>
<protein>
    <recommendedName>
        <fullName evidence="8">Ribonuclease VapC</fullName>
        <shortName evidence="8">RNase VapC</shortName>
        <ecNumber evidence="8">3.1.-.-</ecNumber>
    </recommendedName>
    <alternativeName>
        <fullName evidence="8">Toxin VapC</fullName>
    </alternativeName>
</protein>
<dbReference type="PANTHER" id="PTHR33653:SF1">
    <property type="entry name" value="RIBONUCLEASE VAPC2"/>
    <property type="match status" value="1"/>
</dbReference>
<proteinExistence type="inferred from homology"/>
<evidence type="ECO:0000256" key="8">
    <source>
        <dbReference type="HAMAP-Rule" id="MF_00265"/>
    </source>
</evidence>
<dbReference type="GO" id="GO:0090729">
    <property type="term" value="F:toxin activity"/>
    <property type="evidence" value="ECO:0007669"/>
    <property type="project" value="UniProtKB-KW"/>
</dbReference>
<dbReference type="InterPro" id="IPR002716">
    <property type="entry name" value="PIN_dom"/>
</dbReference>
<comment type="function">
    <text evidence="8">Toxic component of a toxin-antitoxin (TA) system. An RNase.</text>
</comment>
<evidence type="ECO:0000259" key="9">
    <source>
        <dbReference type="Pfam" id="PF01850"/>
    </source>
</evidence>